<feature type="non-terminal residue" evidence="2">
    <location>
        <position position="91"/>
    </location>
</feature>
<gene>
    <name evidence="2" type="ORF">AVDCRST_MAG30-546</name>
</gene>
<feature type="non-terminal residue" evidence="2">
    <location>
        <position position="1"/>
    </location>
</feature>
<sequence length="91" mass="10511">GDPMHPSRPDPRRPSGARRGVRGVPEDRRLVDAPARVPDLREDRLLRRLAQPPRDRPRARDGASDHPLRRARRGLVLLLSRRARVRRALRL</sequence>
<feature type="compositionally biased region" description="Basic and acidic residues" evidence="1">
    <location>
        <begin position="1"/>
        <end position="13"/>
    </location>
</feature>
<name>A0A6J4RRB7_9ACTN</name>
<evidence type="ECO:0000313" key="2">
    <source>
        <dbReference type="EMBL" id="CAA9477227.1"/>
    </source>
</evidence>
<dbReference type="AlphaFoldDB" id="A0A6J4RRB7"/>
<proteinExistence type="predicted"/>
<reference evidence="2" key="1">
    <citation type="submission" date="2020-02" db="EMBL/GenBank/DDBJ databases">
        <authorList>
            <person name="Meier V. D."/>
        </authorList>
    </citation>
    <scope>NUCLEOTIDE SEQUENCE</scope>
    <source>
        <strain evidence="2">AVDCRST_MAG30</strain>
    </source>
</reference>
<feature type="compositionally biased region" description="Basic and acidic residues" evidence="1">
    <location>
        <begin position="53"/>
        <end position="68"/>
    </location>
</feature>
<feature type="region of interest" description="Disordered" evidence="1">
    <location>
        <begin position="1"/>
        <end position="72"/>
    </location>
</feature>
<dbReference type="EMBL" id="CADCVS010000090">
    <property type="protein sequence ID" value="CAA9477227.1"/>
    <property type="molecule type" value="Genomic_DNA"/>
</dbReference>
<evidence type="ECO:0000256" key="1">
    <source>
        <dbReference type="SAM" id="MobiDB-lite"/>
    </source>
</evidence>
<accession>A0A6J4RRB7</accession>
<protein>
    <submittedName>
        <fullName evidence="2">Uncharacterized protein</fullName>
    </submittedName>
</protein>
<organism evidence="2">
    <name type="scientific">uncultured Solirubrobacteraceae bacterium</name>
    <dbReference type="NCBI Taxonomy" id="1162706"/>
    <lineage>
        <taxon>Bacteria</taxon>
        <taxon>Bacillati</taxon>
        <taxon>Actinomycetota</taxon>
        <taxon>Thermoleophilia</taxon>
        <taxon>Solirubrobacterales</taxon>
        <taxon>Solirubrobacteraceae</taxon>
        <taxon>environmental samples</taxon>
    </lineage>
</organism>